<dbReference type="AlphaFoldDB" id="A0A8E2EKK0"/>
<feature type="chain" id="PRO_5034221925" evidence="1">
    <location>
        <begin position="23"/>
        <end position="223"/>
    </location>
</feature>
<reference evidence="2 3" key="1">
    <citation type="journal article" date="2016" name="Nat. Commun.">
        <title>Ectomycorrhizal ecology is imprinted in the genome of the dominant symbiotic fungus Cenococcum geophilum.</title>
        <authorList>
            <consortium name="DOE Joint Genome Institute"/>
            <person name="Peter M."/>
            <person name="Kohler A."/>
            <person name="Ohm R.A."/>
            <person name="Kuo A."/>
            <person name="Krutzmann J."/>
            <person name="Morin E."/>
            <person name="Arend M."/>
            <person name="Barry K.W."/>
            <person name="Binder M."/>
            <person name="Choi C."/>
            <person name="Clum A."/>
            <person name="Copeland A."/>
            <person name="Grisel N."/>
            <person name="Haridas S."/>
            <person name="Kipfer T."/>
            <person name="LaButti K."/>
            <person name="Lindquist E."/>
            <person name="Lipzen A."/>
            <person name="Maire R."/>
            <person name="Meier B."/>
            <person name="Mihaltcheva S."/>
            <person name="Molinier V."/>
            <person name="Murat C."/>
            <person name="Poggeler S."/>
            <person name="Quandt C.A."/>
            <person name="Sperisen C."/>
            <person name="Tritt A."/>
            <person name="Tisserant E."/>
            <person name="Crous P.W."/>
            <person name="Henrissat B."/>
            <person name="Nehls U."/>
            <person name="Egli S."/>
            <person name="Spatafora J.W."/>
            <person name="Grigoriev I.V."/>
            <person name="Martin F.M."/>
        </authorList>
    </citation>
    <scope>NUCLEOTIDE SEQUENCE [LARGE SCALE GENOMIC DNA]</scope>
    <source>
        <strain evidence="2 3">CBS 459.81</strain>
    </source>
</reference>
<evidence type="ECO:0000313" key="2">
    <source>
        <dbReference type="EMBL" id="OCK85702.1"/>
    </source>
</evidence>
<sequence length="223" mass="23967">MLLLMLAFGHSVWWNSTSPTSAAPTTLQTTAAAAAVPTTSSATATTGSGNSGIGPGATLQRGYYWIRAIESPNFHKYLKPSPLYSPGPAVMGDLTTAGKFQAVNGQSVQLASETGATTQLLGIFFPEFVQLYFSRPPRTHTTRSAGQGDGQMWSTPDIARPNQIAWYACTGQLLYINLGNYDYHMPVGCADETTHYYNAATASSYKLGGWRVEGEGLRERIKA</sequence>
<name>A0A8E2EKK0_9PEZI</name>
<keyword evidence="3" id="KW-1185">Reference proteome</keyword>
<feature type="signal peptide" evidence="1">
    <location>
        <begin position="1"/>
        <end position="22"/>
    </location>
</feature>
<dbReference type="Proteomes" id="UP000250266">
    <property type="component" value="Unassembled WGS sequence"/>
</dbReference>
<evidence type="ECO:0000313" key="3">
    <source>
        <dbReference type="Proteomes" id="UP000250266"/>
    </source>
</evidence>
<evidence type="ECO:0000256" key="1">
    <source>
        <dbReference type="SAM" id="SignalP"/>
    </source>
</evidence>
<proteinExistence type="predicted"/>
<organism evidence="2 3">
    <name type="scientific">Lepidopterella palustris CBS 459.81</name>
    <dbReference type="NCBI Taxonomy" id="1314670"/>
    <lineage>
        <taxon>Eukaryota</taxon>
        <taxon>Fungi</taxon>
        <taxon>Dikarya</taxon>
        <taxon>Ascomycota</taxon>
        <taxon>Pezizomycotina</taxon>
        <taxon>Dothideomycetes</taxon>
        <taxon>Pleosporomycetidae</taxon>
        <taxon>Mytilinidiales</taxon>
        <taxon>Argynnaceae</taxon>
        <taxon>Lepidopterella</taxon>
    </lineage>
</organism>
<accession>A0A8E2EKK0</accession>
<dbReference type="EMBL" id="KV744814">
    <property type="protein sequence ID" value="OCK85702.1"/>
    <property type="molecule type" value="Genomic_DNA"/>
</dbReference>
<dbReference type="OrthoDB" id="70316at2759"/>
<protein>
    <submittedName>
        <fullName evidence="2">Uncharacterized protein</fullName>
    </submittedName>
</protein>
<keyword evidence="1" id="KW-0732">Signal</keyword>
<gene>
    <name evidence="2" type="ORF">K432DRAFT_399969</name>
</gene>